<dbReference type="KEGG" id="lth:KLTH0E04994g"/>
<evidence type="ECO:0000313" key="3">
    <source>
        <dbReference type="EMBL" id="CAR23264.1"/>
    </source>
</evidence>
<dbReference type="EMBL" id="CU928169">
    <property type="protein sequence ID" value="CAR23264.1"/>
    <property type="molecule type" value="Genomic_DNA"/>
</dbReference>
<evidence type="ECO:0000313" key="4">
    <source>
        <dbReference type="Proteomes" id="UP000002036"/>
    </source>
</evidence>
<feature type="compositionally biased region" description="Basic residues" evidence="2">
    <location>
        <begin position="385"/>
        <end position="394"/>
    </location>
</feature>
<reference evidence="3 4" key="1">
    <citation type="journal article" date="2009" name="Genome Res.">
        <title>Comparative genomics of protoploid Saccharomycetaceae.</title>
        <authorList>
            <consortium name="The Genolevures Consortium"/>
            <person name="Souciet J.-L."/>
            <person name="Dujon B."/>
            <person name="Gaillardin C."/>
            <person name="Johnston M."/>
            <person name="Baret P.V."/>
            <person name="Cliften P."/>
            <person name="Sherman D.J."/>
            <person name="Weissenbach J."/>
            <person name="Westhof E."/>
            <person name="Wincker P."/>
            <person name="Jubin C."/>
            <person name="Poulain J."/>
            <person name="Barbe V."/>
            <person name="Segurens B."/>
            <person name="Artiguenave F."/>
            <person name="Anthouard V."/>
            <person name="Vacherie B."/>
            <person name="Val M.-E."/>
            <person name="Fulton R.S."/>
            <person name="Minx P."/>
            <person name="Wilson R."/>
            <person name="Durrens P."/>
            <person name="Jean G."/>
            <person name="Marck C."/>
            <person name="Martin T."/>
            <person name="Nikolski M."/>
            <person name="Rolland T."/>
            <person name="Seret M.-L."/>
            <person name="Casaregola S."/>
            <person name="Despons L."/>
            <person name="Fairhead C."/>
            <person name="Fischer G."/>
            <person name="Lafontaine I."/>
            <person name="Leh V."/>
            <person name="Lemaire M."/>
            <person name="de Montigny J."/>
            <person name="Neuveglise C."/>
            <person name="Thierry A."/>
            <person name="Blanc-Lenfle I."/>
            <person name="Bleykasten C."/>
            <person name="Diffels J."/>
            <person name="Fritsch E."/>
            <person name="Frangeul L."/>
            <person name="Goeffon A."/>
            <person name="Jauniaux N."/>
            <person name="Kachouri-Lafond R."/>
            <person name="Payen C."/>
            <person name="Potier S."/>
            <person name="Pribylova L."/>
            <person name="Ozanne C."/>
            <person name="Richard G.-F."/>
            <person name="Sacerdot C."/>
            <person name="Straub M.-L."/>
            <person name="Talla E."/>
        </authorList>
    </citation>
    <scope>NUCLEOTIDE SEQUENCE [LARGE SCALE GENOMIC DNA]</scope>
    <source>
        <strain evidence="4">ATCC 56472 / CBS 6340 / NRRL Y-8284</strain>
    </source>
</reference>
<organism evidence="3 4">
    <name type="scientific">Lachancea thermotolerans (strain ATCC 56472 / CBS 6340 / NRRL Y-8284)</name>
    <name type="common">Yeast</name>
    <name type="synonym">Kluyveromyces thermotolerans</name>
    <dbReference type="NCBI Taxonomy" id="559295"/>
    <lineage>
        <taxon>Eukaryota</taxon>
        <taxon>Fungi</taxon>
        <taxon>Dikarya</taxon>
        <taxon>Ascomycota</taxon>
        <taxon>Saccharomycotina</taxon>
        <taxon>Saccharomycetes</taxon>
        <taxon>Saccharomycetales</taxon>
        <taxon>Saccharomycetaceae</taxon>
        <taxon>Lachancea</taxon>
    </lineage>
</organism>
<dbReference type="AlphaFoldDB" id="C5DHK3"/>
<dbReference type="OMA" id="PYMYYYP"/>
<name>C5DHK3_LACTC</name>
<sequence>MSRERPRSLTPQGRASQRKHGLKVQTLPLPPELKSYDSVRTTQELEENGEPDEYRRNNPQSSFEKDEDFKFKRHKHRNNAGTASLGERLDSLHELQNARWVDNFNSSVNMDRRARNSQRENPSQESQRSIPALPAQSIPPSYMPYMYYYPFAPMVHPMSTSPARAANGEMPQYISSSQGYPNTSTQPFMPPMPPMPQPNTQLMPPPPLYPNYSSYNYYNNANEDVAKKSQRRREKRSSLMAQRGRRLSLLSFQENSQIISPHKDVPERDFYRHIANTSFGQDLQIRQLFSWCLIRCLRKWESNEHQPSREEAKSNEETYADPKKIALTIVKEFVEELRKGKTDVNWDAEEYTDSSTEDNTQFQEEDTELRELFDEDDDDTDILHSRPRKRRRQQPLKIPNEKNVENAKNLKVLEKQISSLEEEIKTWIQELDKIDHTSEWRSFKSQLIKLATAEIKPASPSPLLHDLKTELECRVESLRVTSHFLHSNSELLSLSTQQKVQKLTQCINNGVFSARTDPQTNKHTTRNLLRGLSRSLTKEDSP</sequence>
<dbReference type="HOGENOM" id="CLU_022497_1_0_1"/>
<dbReference type="eggNOG" id="ENOG502QQ6A">
    <property type="taxonomic scope" value="Eukaryota"/>
</dbReference>
<dbReference type="PANTHER" id="PTHR14778:SF2">
    <property type="entry name" value="KINETOCHORE-ASSOCIATED PROTEIN DSN1 HOMOLOG"/>
    <property type="match status" value="1"/>
</dbReference>
<dbReference type="Pfam" id="PF08202">
    <property type="entry name" value="MIS13"/>
    <property type="match status" value="1"/>
</dbReference>
<feature type="region of interest" description="Disordered" evidence="2">
    <location>
        <begin position="1"/>
        <end position="85"/>
    </location>
</feature>
<feature type="compositionally biased region" description="Polar residues" evidence="2">
    <location>
        <begin position="119"/>
        <end position="129"/>
    </location>
</feature>
<dbReference type="GO" id="GO:0000444">
    <property type="term" value="C:MIS12/MIND type complex"/>
    <property type="evidence" value="ECO:0007669"/>
    <property type="project" value="InterPro"/>
</dbReference>
<proteinExistence type="predicted"/>
<dbReference type="InParanoid" id="C5DHK3"/>
<accession>C5DHK3</accession>
<dbReference type="RefSeq" id="XP_002553701.1">
    <property type="nucleotide sequence ID" value="XM_002553655.1"/>
</dbReference>
<keyword evidence="4" id="KW-1185">Reference proteome</keyword>
<dbReference type="InterPro" id="IPR013218">
    <property type="entry name" value="Dsn1/Mis13"/>
</dbReference>
<dbReference type="GeneID" id="8291850"/>
<dbReference type="Proteomes" id="UP000002036">
    <property type="component" value="Chromosome E"/>
</dbReference>
<evidence type="ECO:0000256" key="2">
    <source>
        <dbReference type="SAM" id="MobiDB-lite"/>
    </source>
</evidence>
<dbReference type="STRING" id="559295.C5DHK3"/>
<dbReference type="GO" id="GO:0007059">
    <property type="term" value="P:chromosome segregation"/>
    <property type="evidence" value="ECO:0007669"/>
    <property type="project" value="InterPro"/>
</dbReference>
<dbReference type="OrthoDB" id="3364649at2759"/>
<feature type="region of interest" description="Disordered" evidence="2">
    <location>
        <begin position="371"/>
        <end position="395"/>
    </location>
</feature>
<protein>
    <submittedName>
        <fullName evidence="3">KLTH0E04994p</fullName>
    </submittedName>
</protein>
<feature type="region of interest" description="Disordered" evidence="2">
    <location>
        <begin position="172"/>
        <end position="200"/>
    </location>
</feature>
<dbReference type="GO" id="GO:0051301">
    <property type="term" value="P:cell division"/>
    <property type="evidence" value="ECO:0007669"/>
    <property type="project" value="InterPro"/>
</dbReference>
<feature type="region of interest" description="Disordered" evidence="2">
    <location>
        <begin position="112"/>
        <end position="136"/>
    </location>
</feature>
<feature type="compositionally biased region" description="Pro residues" evidence="2">
    <location>
        <begin position="188"/>
        <end position="200"/>
    </location>
</feature>
<evidence type="ECO:0000256" key="1">
    <source>
        <dbReference type="SAM" id="Coils"/>
    </source>
</evidence>
<dbReference type="PANTHER" id="PTHR14778">
    <property type="entry name" value="KINETOCHORE-ASSOCIATED PROTEIN DSN1 HOMOLOG"/>
    <property type="match status" value="1"/>
</dbReference>
<dbReference type="FunCoup" id="C5DHK3">
    <property type="interactions" value="518"/>
</dbReference>
<feature type="coiled-coil region" evidence="1">
    <location>
        <begin position="403"/>
        <end position="437"/>
    </location>
</feature>
<feature type="compositionally biased region" description="Polar residues" evidence="2">
    <location>
        <begin position="173"/>
        <end position="182"/>
    </location>
</feature>
<feature type="compositionally biased region" description="Acidic residues" evidence="2">
    <location>
        <begin position="371"/>
        <end position="380"/>
    </location>
</feature>
<gene>
    <name evidence="3" type="ordered locus">KLTH0E04994g</name>
</gene>
<keyword evidence="1" id="KW-0175">Coiled coil</keyword>